<sequence length="38" mass="4258">VSMYVIDLNRAGVDSFGGGLRAKTHLPRLSFYRCPVNF</sequence>
<accession>A0A392TM56</accession>
<protein>
    <submittedName>
        <fullName evidence="1">Uncharacterized protein</fullName>
    </submittedName>
</protein>
<evidence type="ECO:0000313" key="1">
    <source>
        <dbReference type="EMBL" id="MCI61684.1"/>
    </source>
</evidence>
<dbReference type="Proteomes" id="UP000265520">
    <property type="component" value="Unassembled WGS sequence"/>
</dbReference>
<proteinExistence type="predicted"/>
<feature type="non-terminal residue" evidence="1">
    <location>
        <position position="1"/>
    </location>
</feature>
<dbReference type="EMBL" id="LXQA010604195">
    <property type="protein sequence ID" value="MCI61684.1"/>
    <property type="molecule type" value="Genomic_DNA"/>
</dbReference>
<comment type="caution">
    <text evidence="1">The sequence shown here is derived from an EMBL/GenBank/DDBJ whole genome shotgun (WGS) entry which is preliminary data.</text>
</comment>
<organism evidence="1 2">
    <name type="scientific">Trifolium medium</name>
    <dbReference type="NCBI Taxonomy" id="97028"/>
    <lineage>
        <taxon>Eukaryota</taxon>
        <taxon>Viridiplantae</taxon>
        <taxon>Streptophyta</taxon>
        <taxon>Embryophyta</taxon>
        <taxon>Tracheophyta</taxon>
        <taxon>Spermatophyta</taxon>
        <taxon>Magnoliopsida</taxon>
        <taxon>eudicotyledons</taxon>
        <taxon>Gunneridae</taxon>
        <taxon>Pentapetalae</taxon>
        <taxon>rosids</taxon>
        <taxon>fabids</taxon>
        <taxon>Fabales</taxon>
        <taxon>Fabaceae</taxon>
        <taxon>Papilionoideae</taxon>
        <taxon>50 kb inversion clade</taxon>
        <taxon>NPAAA clade</taxon>
        <taxon>Hologalegina</taxon>
        <taxon>IRL clade</taxon>
        <taxon>Trifolieae</taxon>
        <taxon>Trifolium</taxon>
    </lineage>
</organism>
<dbReference type="AlphaFoldDB" id="A0A392TM56"/>
<keyword evidence="2" id="KW-1185">Reference proteome</keyword>
<reference evidence="1 2" key="1">
    <citation type="journal article" date="2018" name="Front. Plant Sci.">
        <title>Red Clover (Trifolium pratense) and Zigzag Clover (T. medium) - A Picture of Genomic Similarities and Differences.</title>
        <authorList>
            <person name="Dluhosova J."/>
            <person name="Istvanek J."/>
            <person name="Nedelnik J."/>
            <person name="Repkova J."/>
        </authorList>
    </citation>
    <scope>NUCLEOTIDE SEQUENCE [LARGE SCALE GENOMIC DNA]</scope>
    <source>
        <strain evidence="2">cv. 10/8</strain>
        <tissue evidence="1">Leaf</tissue>
    </source>
</reference>
<name>A0A392TM56_9FABA</name>
<evidence type="ECO:0000313" key="2">
    <source>
        <dbReference type="Proteomes" id="UP000265520"/>
    </source>
</evidence>